<keyword evidence="4 7" id="KW-0812">Transmembrane</keyword>
<evidence type="ECO:0000256" key="7">
    <source>
        <dbReference type="RuleBase" id="RU363032"/>
    </source>
</evidence>
<feature type="transmembrane region" description="Helical" evidence="7">
    <location>
        <begin position="104"/>
        <end position="126"/>
    </location>
</feature>
<dbReference type="Proteomes" id="UP000823736">
    <property type="component" value="Unassembled WGS sequence"/>
</dbReference>
<name>A0A8T4GX02_9EURY</name>
<keyword evidence="6 7" id="KW-0472">Membrane</keyword>
<dbReference type="CDD" id="cd06261">
    <property type="entry name" value="TM_PBP2"/>
    <property type="match status" value="1"/>
</dbReference>
<keyword evidence="3" id="KW-1003">Cell membrane</keyword>
<evidence type="ECO:0000256" key="1">
    <source>
        <dbReference type="ARBA" id="ARBA00004651"/>
    </source>
</evidence>
<feature type="domain" description="ABC transmembrane type-1" evidence="8">
    <location>
        <begin position="66"/>
        <end position="246"/>
    </location>
</feature>
<evidence type="ECO:0000256" key="6">
    <source>
        <dbReference type="ARBA" id="ARBA00023136"/>
    </source>
</evidence>
<organism evidence="9 10">
    <name type="scientific">Halolamina salifodinae</name>
    <dbReference type="NCBI Taxonomy" id="1202767"/>
    <lineage>
        <taxon>Archaea</taxon>
        <taxon>Methanobacteriati</taxon>
        <taxon>Methanobacteriota</taxon>
        <taxon>Stenosarchaea group</taxon>
        <taxon>Halobacteria</taxon>
        <taxon>Halobacteriales</taxon>
        <taxon>Haloferacaceae</taxon>
    </lineage>
</organism>
<keyword evidence="2 7" id="KW-0813">Transport</keyword>
<reference evidence="9" key="1">
    <citation type="submission" date="2021-03" db="EMBL/GenBank/DDBJ databases">
        <title>Genomic Encyclopedia of Type Strains, Phase IV (KMG-IV): sequencing the most valuable type-strain genomes for metagenomic binning, comparative biology and taxonomic classification.</title>
        <authorList>
            <person name="Goeker M."/>
        </authorList>
    </citation>
    <scope>NUCLEOTIDE SEQUENCE</scope>
    <source>
        <strain evidence="9">DSM 26232</strain>
    </source>
</reference>
<sequence>MSSTTGPGRLLVENRQVVFLEALATAAAVWWLASAGFGLTDTLSSPPLVAAAVAELLASGEWVPQFAATGRRIAYGFAISTVLGTAFGLLMGLYGFWEKVFQDYITVGLAFPSVFIALFAAMAFGVGDTAPTVTAGIAPFPFVAQNVYQGVNNVDTDLLEMARSFEVSRTRTLGRVVFRSVLPEWFAGVRYGFAGAWKLVTLAEAIAAEQGVGFMIQTELTRLSMTGVLAWTVLFGAVIAVFEYLVLRRIEERVFDWREQSAVAW</sequence>
<comment type="subcellular location">
    <subcellularLocation>
        <location evidence="1 7">Cell membrane</location>
        <topology evidence="1 7">Multi-pass membrane protein</topology>
    </subcellularLocation>
</comment>
<dbReference type="OrthoDB" id="50379at2157"/>
<comment type="similarity">
    <text evidence="7">Belongs to the binding-protein-dependent transport system permease family.</text>
</comment>
<evidence type="ECO:0000256" key="3">
    <source>
        <dbReference type="ARBA" id="ARBA00022475"/>
    </source>
</evidence>
<keyword evidence="5 7" id="KW-1133">Transmembrane helix</keyword>
<gene>
    <name evidence="9" type="ORF">J2753_001156</name>
</gene>
<dbReference type="GO" id="GO:0005886">
    <property type="term" value="C:plasma membrane"/>
    <property type="evidence" value="ECO:0007669"/>
    <property type="project" value="UniProtKB-SubCell"/>
</dbReference>
<comment type="caution">
    <text evidence="9">The sequence shown here is derived from an EMBL/GenBank/DDBJ whole genome shotgun (WGS) entry which is preliminary data.</text>
</comment>
<dbReference type="RefSeq" id="WP_209490952.1">
    <property type="nucleotide sequence ID" value="NZ_JAGGLC010000002.1"/>
</dbReference>
<dbReference type="Pfam" id="PF00528">
    <property type="entry name" value="BPD_transp_1"/>
    <property type="match status" value="1"/>
</dbReference>
<dbReference type="InterPro" id="IPR035906">
    <property type="entry name" value="MetI-like_sf"/>
</dbReference>
<dbReference type="PANTHER" id="PTHR30151">
    <property type="entry name" value="ALKANE SULFONATE ABC TRANSPORTER-RELATED, MEMBRANE SUBUNIT"/>
    <property type="match status" value="1"/>
</dbReference>
<dbReference type="EMBL" id="JAGGLC010000002">
    <property type="protein sequence ID" value="MBP1986662.1"/>
    <property type="molecule type" value="Genomic_DNA"/>
</dbReference>
<evidence type="ECO:0000259" key="8">
    <source>
        <dbReference type="PROSITE" id="PS50928"/>
    </source>
</evidence>
<evidence type="ECO:0000313" key="10">
    <source>
        <dbReference type="Proteomes" id="UP000823736"/>
    </source>
</evidence>
<dbReference type="PANTHER" id="PTHR30151:SF38">
    <property type="entry name" value="ALIPHATIC SULFONATES TRANSPORT PERMEASE PROTEIN SSUC-RELATED"/>
    <property type="match status" value="1"/>
</dbReference>
<dbReference type="Gene3D" id="1.10.3720.10">
    <property type="entry name" value="MetI-like"/>
    <property type="match status" value="1"/>
</dbReference>
<feature type="transmembrane region" description="Helical" evidence="7">
    <location>
        <begin position="17"/>
        <end position="39"/>
    </location>
</feature>
<dbReference type="AlphaFoldDB" id="A0A8T4GX02"/>
<dbReference type="PROSITE" id="PS50928">
    <property type="entry name" value="ABC_TM1"/>
    <property type="match status" value="1"/>
</dbReference>
<evidence type="ECO:0000256" key="2">
    <source>
        <dbReference type="ARBA" id="ARBA00022448"/>
    </source>
</evidence>
<dbReference type="InterPro" id="IPR000515">
    <property type="entry name" value="MetI-like"/>
</dbReference>
<keyword evidence="10" id="KW-1185">Reference proteome</keyword>
<proteinExistence type="inferred from homology"/>
<protein>
    <submittedName>
        <fullName evidence="9">ABC-type nitrate/sulfonate/bicarbonate transport system permease component</fullName>
    </submittedName>
</protein>
<accession>A0A8T4GX02</accession>
<dbReference type="GO" id="GO:0055085">
    <property type="term" value="P:transmembrane transport"/>
    <property type="evidence" value="ECO:0007669"/>
    <property type="project" value="InterPro"/>
</dbReference>
<feature type="transmembrane region" description="Helical" evidence="7">
    <location>
        <begin position="228"/>
        <end position="247"/>
    </location>
</feature>
<evidence type="ECO:0000256" key="4">
    <source>
        <dbReference type="ARBA" id="ARBA00022692"/>
    </source>
</evidence>
<feature type="transmembrane region" description="Helical" evidence="7">
    <location>
        <begin position="73"/>
        <end position="97"/>
    </location>
</feature>
<evidence type="ECO:0000256" key="5">
    <source>
        <dbReference type="ARBA" id="ARBA00022989"/>
    </source>
</evidence>
<evidence type="ECO:0000313" key="9">
    <source>
        <dbReference type="EMBL" id="MBP1986662.1"/>
    </source>
</evidence>
<dbReference type="SUPFAM" id="SSF161098">
    <property type="entry name" value="MetI-like"/>
    <property type="match status" value="1"/>
</dbReference>